<keyword evidence="4 6" id="KW-1133">Transmembrane helix</keyword>
<dbReference type="Gene3D" id="1.20.1250.20">
    <property type="entry name" value="MFS general substrate transporter like domains"/>
    <property type="match status" value="1"/>
</dbReference>
<feature type="transmembrane region" description="Helical" evidence="6">
    <location>
        <begin position="455"/>
        <end position="474"/>
    </location>
</feature>
<dbReference type="PANTHER" id="PTHR42718:SF9">
    <property type="entry name" value="MAJOR FACILITATOR SUPERFAMILY MULTIDRUG TRANSPORTER MFSC"/>
    <property type="match status" value="1"/>
</dbReference>
<feature type="transmembrane region" description="Helical" evidence="6">
    <location>
        <begin position="374"/>
        <end position="399"/>
    </location>
</feature>
<dbReference type="PRINTS" id="PR01036">
    <property type="entry name" value="TCRTETB"/>
</dbReference>
<reference evidence="9" key="1">
    <citation type="journal article" date="2015" name="Microbiology">
        <title>Genome of Methanoregula boonei 6A8 reveals adaptations to oligotrophic peatland environments.</title>
        <authorList>
            <person name="Braeuer S."/>
            <person name="Cadillo-Quiroz H."/>
            <person name="Kyrpides N."/>
            <person name="Woyke T."/>
            <person name="Goodwin L."/>
            <person name="Detter C."/>
            <person name="Podell S."/>
            <person name="Yavitt J.B."/>
            <person name="Zinder S.H."/>
        </authorList>
    </citation>
    <scope>NUCLEOTIDE SEQUENCE [LARGE SCALE GENOMIC DNA]</scope>
    <source>
        <strain evidence="9">DSM 21154 / JCM 14090 / 6A8</strain>
    </source>
</reference>
<dbReference type="STRING" id="456442.Mboo_0769"/>
<dbReference type="InterPro" id="IPR036259">
    <property type="entry name" value="MFS_trans_sf"/>
</dbReference>
<dbReference type="GeneID" id="5410709"/>
<gene>
    <name evidence="8" type="ordered locus">Mboo_0769</name>
</gene>
<organism evidence="8 9">
    <name type="scientific">Methanoregula boonei (strain DSM 21154 / JCM 14090 / 6A8)</name>
    <dbReference type="NCBI Taxonomy" id="456442"/>
    <lineage>
        <taxon>Archaea</taxon>
        <taxon>Methanobacteriati</taxon>
        <taxon>Methanobacteriota</taxon>
        <taxon>Stenosarchaea group</taxon>
        <taxon>Methanomicrobia</taxon>
        <taxon>Methanomicrobiales</taxon>
        <taxon>Methanoregulaceae</taxon>
        <taxon>Methanoregula</taxon>
    </lineage>
</organism>
<name>A7I6C6_METB6</name>
<dbReference type="PROSITE" id="PS50850">
    <property type="entry name" value="MFS"/>
    <property type="match status" value="1"/>
</dbReference>
<dbReference type="Pfam" id="PF07690">
    <property type="entry name" value="MFS_1"/>
    <property type="match status" value="1"/>
</dbReference>
<dbReference type="HOGENOM" id="CLU_000960_28_3_2"/>
<feature type="transmembrane region" description="Helical" evidence="6">
    <location>
        <begin position="420"/>
        <end position="443"/>
    </location>
</feature>
<dbReference type="AlphaFoldDB" id="A7I6C6"/>
<dbReference type="SUPFAM" id="SSF103473">
    <property type="entry name" value="MFS general substrate transporter"/>
    <property type="match status" value="1"/>
</dbReference>
<feature type="transmembrane region" description="Helical" evidence="6">
    <location>
        <begin position="33"/>
        <end position="56"/>
    </location>
</feature>
<feature type="transmembrane region" description="Helical" evidence="6">
    <location>
        <begin position="285"/>
        <end position="307"/>
    </location>
</feature>
<accession>A7I6C6</accession>
<keyword evidence="2" id="KW-0813">Transport</keyword>
<dbReference type="Proteomes" id="UP000002408">
    <property type="component" value="Chromosome"/>
</dbReference>
<dbReference type="GO" id="GO:0022857">
    <property type="term" value="F:transmembrane transporter activity"/>
    <property type="evidence" value="ECO:0007669"/>
    <property type="project" value="InterPro"/>
</dbReference>
<dbReference type="GO" id="GO:0016020">
    <property type="term" value="C:membrane"/>
    <property type="evidence" value="ECO:0007669"/>
    <property type="project" value="UniProtKB-SubCell"/>
</dbReference>
<sequence>MSPDVPALCDAGCQDPAICRMPALPVTATEKRIVLLIAILSGFLTPFDGSAVNIALPTIGSAFHMDAISLSWVATAYLLASALFLVPFGKLADIYGRKKIYLWGICVFGAASLIMTFVATEQQMIAVRVLQGIGAAMIFGTAIAILTAVFPPGERGKALGIYITSVYLGLSLGPFFGGVLTDAFGWRSIFYINVPIAITAAVLIVWKLRGEWAECVGEKFDLAGSLIYNLGLIALMVGFSVLPDISGGALVVAGLLLIGAFVWYEQRQAFPVLNMQLFFKSRIFAFSNVAALINYSATYAVAFLLSLDLQYTKGFSAEYAGVILIASPFFQMIVSPFAGKLSDKHDSQVLSSLGMGLTALGLFLFIFLNESTPLWYIIVVLIILGIGFGLFSSPNINAIMSAVDKRYYGVASGINSTMRLLGQMLSMGIAMMIFAIVIGQVEITPANYPQFTQSLHWAFVLFTVMCVAGIYFSLARGKQEGQTVVEG</sequence>
<dbReference type="KEGG" id="mbn:Mboo_0769"/>
<feature type="transmembrane region" description="Helical" evidence="6">
    <location>
        <begin position="68"/>
        <end position="88"/>
    </location>
</feature>
<feature type="transmembrane region" description="Helical" evidence="6">
    <location>
        <begin position="245"/>
        <end position="264"/>
    </location>
</feature>
<evidence type="ECO:0000313" key="8">
    <source>
        <dbReference type="EMBL" id="ABS55287.1"/>
    </source>
</evidence>
<evidence type="ECO:0000256" key="5">
    <source>
        <dbReference type="ARBA" id="ARBA00023136"/>
    </source>
</evidence>
<evidence type="ECO:0000259" key="7">
    <source>
        <dbReference type="PROSITE" id="PS50850"/>
    </source>
</evidence>
<evidence type="ECO:0000256" key="1">
    <source>
        <dbReference type="ARBA" id="ARBA00004141"/>
    </source>
</evidence>
<dbReference type="InterPro" id="IPR020846">
    <property type="entry name" value="MFS_dom"/>
</dbReference>
<dbReference type="RefSeq" id="WP_012106310.1">
    <property type="nucleotide sequence ID" value="NC_009712.1"/>
</dbReference>
<feature type="transmembrane region" description="Helical" evidence="6">
    <location>
        <begin position="349"/>
        <end position="368"/>
    </location>
</feature>
<feature type="transmembrane region" description="Helical" evidence="6">
    <location>
        <begin position="319"/>
        <end position="337"/>
    </location>
</feature>
<protein>
    <submittedName>
        <fullName evidence="8">Major facilitator superfamily MFS_1</fullName>
    </submittedName>
</protein>
<feature type="transmembrane region" description="Helical" evidence="6">
    <location>
        <begin position="159"/>
        <end position="177"/>
    </location>
</feature>
<keyword evidence="3 6" id="KW-0812">Transmembrane</keyword>
<evidence type="ECO:0000256" key="3">
    <source>
        <dbReference type="ARBA" id="ARBA00022692"/>
    </source>
</evidence>
<feature type="transmembrane region" description="Helical" evidence="6">
    <location>
        <begin position="100"/>
        <end position="119"/>
    </location>
</feature>
<dbReference type="EMBL" id="CP000780">
    <property type="protein sequence ID" value="ABS55287.1"/>
    <property type="molecule type" value="Genomic_DNA"/>
</dbReference>
<evidence type="ECO:0000256" key="6">
    <source>
        <dbReference type="SAM" id="Phobius"/>
    </source>
</evidence>
<keyword evidence="5 6" id="KW-0472">Membrane</keyword>
<proteinExistence type="predicted"/>
<dbReference type="eggNOG" id="arCOG00143">
    <property type="taxonomic scope" value="Archaea"/>
</dbReference>
<dbReference type="PANTHER" id="PTHR42718">
    <property type="entry name" value="MAJOR FACILITATOR SUPERFAMILY MULTIDRUG TRANSPORTER MFSC"/>
    <property type="match status" value="1"/>
</dbReference>
<keyword evidence="9" id="KW-1185">Reference proteome</keyword>
<dbReference type="FunFam" id="1.20.1250.20:FF:000503">
    <property type="entry name" value="Drug resistance transporter, EmrB/QacA subfamily"/>
    <property type="match status" value="1"/>
</dbReference>
<feature type="transmembrane region" description="Helical" evidence="6">
    <location>
        <begin position="220"/>
        <end position="239"/>
    </location>
</feature>
<dbReference type="CDD" id="cd17321">
    <property type="entry name" value="MFS_MMR_MDR_like"/>
    <property type="match status" value="1"/>
</dbReference>
<evidence type="ECO:0000256" key="4">
    <source>
        <dbReference type="ARBA" id="ARBA00022989"/>
    </source>
</evidence>
<feature type="transmembrane region" description="Helical" evidence="6">
    <location>
        <begin position="125"/>
        <end position="147"/>
    </location>
</feature>
<comment type="subcellular location">
    <subcellularLocation>
        <location evidence="1">Membrane</location>
        <topology evidence="1">Multi-pass membrane protein</topology>
    </subcellularLocation>
</comment>
<evidence type="ECO:0000256" key="2">
    <source>
        <dbReference type="ARBA" id="ARBA00022448"/>
    </source>
</evidence>
<feature type="domain" description="Major facilitator superfamily (MFS) profile" evidence="7">
    <location>
        <begin position="34"/>
        <end position="481"/>
    </location>
</feature>
<evidence type="ECO:0000313" key="9">
    <source>
        <dbReference type="Proteomes" id="UP000002408"/>
    </source>
</evidence>
<dbReference type="InterPro" id="IPR011701">
    <property type="entry name" value="MFS"/>
</dbReference>
<feature type="transmembrane region" description="Helical" evidence="6">
    <location>
        <begin position="189"/>
        <end position="208"/>
    </location>
</feature>
<dbReference type="Gene3D" id="1.20.1720.10">
    <property type="entry name" value="Multidrug resistance protein D"/>
    <property type="match status" value="1"/>
</dbReference>